<sequence>MGCKNSKLPVIAKGILSGEDAKAAVECGVSAIMVSNHGGRLIEKVVSTSSIESRSFPEDADVAAKCGVLEY</sequence>
<dbReference type="Gene3D" id="3.20.20.70">
    <property type="entry name" value="Aldolase class I"/>
    <property type="match status" value="1"/>
</dbReference>
<keyword evidence="4" id="KW-1185">Reference proteome</keyword>
<evidence type="ECO:0000313" key="3">
    <source>
        <dbReference type="EMBL" id="GIY54608.1"/>
    </source>
</evidence>
<evidence type="ECO:0000259" key="2">
    <source>
        <dbReference type="Pfam" id="PF01070"/>
    </source>
</evidence>
<dbReference type="GO" id="GO:0016491">
    <property type="term" value="F:oxidoreductase activity"/>
    <property type="evidence" value="ECO:0007669"/>
    <property type="project" value="InterPro"/>
</dbReference>
<dbReference type="Proteomes" id="UP001054945">
    <property type="component" value="Unassembled WGS sequence"/>
</dbReference>
<dbReference type="SUPFAM" id="SSF51395">
    <property type="entry name" value="FMN-linked oxidoreductases"/>
    <property type="match status" value="1"/>
</dbReference>
<name>A0AAV4U9Y9_CAEEX</name>
<protein>
    <recommendedName>
        <fullName evidence="2">FMN-dependent dehydrogenase domain-containing protein</fullName>
    </recommendedName>
</protein>
<evidence type="ECO:0000256" key="1">
    <source>
        <dbReference type="ARBA" id="ARBA00001917"/>
    </source>
</evidence>
<evidence type="ECO:0000313" key="4">
    <source>
        <dbReference type="Proteomes" id="UP001054945"/>
    </source>
</evidence>
<proteinExistence type="predicted"/>
<dbReference type="Pfam" id="PF01070">
    <property type="entry name" value="FMN_dh"/>
    <property type="match status" value="1"/>
</dbReference>
<dbReference type="PANTHER" id="PTHR10578">
    <property type="entry name" value="S -2-HYDROXY-ACID OXIDASE-RELATED"/>
    <property type="match status" value="1"/>
</dbReference>
<dbReference type="EMBL" id="BPLR01012532">
    <property type="protein sequence ID" value="GIY54608.1"/>
    <property type="molecule type" value="Genomic_DNA"/>
</dbReference>
<dbReference type="AlphaFoldDB" id="A0AAV4U9Y9"/>
<feature type="domain" description="FMN-dependent dehydrogenase" evidence="2">
    <location>
        <begin position="4"/>
        <end position="50"/>
    </location>
</feature>
<dbReference type="InterPro" id="IPR013785">
    <property type="entry name" value="Aldolase_TIM"/>
</dbReference>
<comment type="caution">
    <text evidence="3">The sequence shown here is derived from an EMBL/GenBank/DDBJ whole genome shotgun (WGS) entry which is preliminary data.</text>
</comment>
<dbReference type="PANTHER" id="PTHR10578:SF146">
    <property type="entry name" value="OXIDASE, PUTATIVE-RELATED"/>
    <property type="match status" value="1"/>
</dbReference>
<gene>
    <name evidence="3" type="ORF">CEXT_477001</name>
</gene>
<reference evidence="3 4" key="1">
    <citation type="submission" date="2021-06" db="EMBL/GenBank/DDBJ databases">
        <title>Caerostris extrusa draft genome.</title>
        <authorList>
            <person name="Kono N."/>
            <person name="Arakawa K."/>
        </authorList>
    </citation>
    <scope>NUCLEOTIDE SEQUENCE [LARGE SCALE GENOMIC DNA]</scope>
</reference>
<accession>A0AAV4U9Y9</accession>
<organism evidence="3 4">
    <name type="scientific">Caerostris extrusa</name>
    <name type="common">Bark spider</name>
    <name type="synonym">Caerostris bankana</name>
    <dbReference type="NCBI Taxonomy" id="172846"/>
    <lineage>
        <taxon>Eukaryota</taxon>
        <taxon>Metazoa</taxon>
        <taxon>Ecdysozoa</taxon>
        <taxon>Arthropoda</taxon>
        <taxon>Chelicerata</taxon>
        <taxon>Arachnida</taxon>
        <taxon>Araneae</taxon>
        <taxon>Araneomorphae</taxon>
        <taxon>Entelegynae</taxon>
        <taxon>Araneoidea</taxon>
        <taxon>Araneidae</taxon>
        <taxon>Caerostris</taxon>
    </lineage>
</organism>
<comment type="cofactor">
    <cofactor evidence="1">
        <name>FMN</name>
        <dbReference type="ChEBI" id="CHEBI:58210"/>
    </cofactor>
</comment>
<dbReference type="InterPro" id="IPR000262">
    <property type="entry name" value="FMN-dep_DH"/>
</dbReference>